<keyword evidence="4" id="KW-0575">Peroxidase</keyword>
<dbReference type="SUPFAM" id="SSF48113">
    <property type="entry name" value="Heme-dependent peroxidases"/>
    <property type="match status" value="1"/>
</dbReference>
<sequence>MTIEAPGEQTKPISRRRFLGALGASAVGAGLGSGAAVTQSAAGLQLAQSDVYAKQSSNCFTRIFPNLPPFSSQSSNVKDALLQVGAPGGLLDAADQLSAGAVALITDPALRVNNPDNLAHPAGITFLGQFMDHDMTFDSESKLGSPTQPKDVTNVRTPALDLDSVYGGGFVVSPQLYDAADHVKLKVESGGIFEDLPRMSSGQALLADPRNDENMIVAGLHCAFLLFHNHAVDFARAAGHTDPTDAFNEAQRLTRWHYQWIIVHEFLPLIIGQPAVDDITANGRRYYTPGAGQALIPVEFGAAAYRFGHSMVRPSYRANLAGDGGRPFFGLIFDPSQEGKADPADLRGGSRAPRRFVGWQTFFDFGDGQVKHNKLIDTKISTPLFNIPLGVIPNHAPPQALPQRNLLRQFTWGMPSGQGVARAIGAPQLSATDLGELQPYGVGLETSTPLWYYVLKEAELVAGGAHLGPVGGRIVGEVIIGLLQTDLTSYLAASPGWRPTLPMRSGGTGDFRMIDFLTFARVDPGSRGQ</sequence>
<dbReference type="GO" id="GO:0005576">
    <property type="term" value="C:extracellular region"/>
    <property type="evidence" value="ECO:0007669"/>
    <property type="project" value="UniProtKB-SubCell"/>
</dbReference>
<comment type="caution">
    <text evidence="4">The sequence shown here is derived from an EMBL/GenBank/DDBJ whole genome shotgun (WGS) entry which is preliminary data.</text>
</comment>
<name>A0A934K0M5_9BACT</name>
<accession>A0A934K0M5</accession>
<dbReference type="PANTHER" id="PTHR11475">
    <property type="entry name" value="OXIDASE/PEROXIDASE"/>
    <property type="match status" value="1"/>
</dbReference>
<dbReference type="PROSITE" id="PS51318">
    <property type="entry name" value="TAT"/>
    <property type="match status" value="1"/>
</dbReference>
<evidence type="ECO:0000256" key="1">
    <source>
        <dbReference type="ARBA" id="ARBA00004613"/>
    </source>
</evidence>
<comment type="subcellular location">
    <subcellularLocation>
        <location evidence="1">Secreted</location>
    </subcellularLocation>
</comment>
<dbReference type="InterPro" id="IPR019791">
    <property type="entry name" value="Haem_peroxidase_animal"/>
</dbReference>
<dbReference type="EMBL" id="JAEKNR010000072">
    <property type="protein sequence ID" value="MBJ7597654.1"/>
    <property type="molecule type" value="Genomic_DNA"/>
</dbReference>
<dbReference type="GO" id="GO:0004601">
    <property type="term" value="F:peroxidase activity"/>
    <property type="evidence" value="ECO:0007669"/>
    <property type="project" value="UniProtKB-KW"/>
</dbReference>
<reference evidence="4" key="1">
    <citation type="submission" date="2020-10" db="EMBL/GenBank/DDBJ databases">
        <title>Ca. Dormibacterota MAGs.</title>
        <authorList>
            <person name="Montgomery K."/>
        </authorList>
    </citation>
    <scope>NUCLEOTIDE SEQUENCE [LARGE SCALE GENOMIC DNA]</scope>
    <source>
        <strain evidence="4">SC8812_S17_10</strain>
    </source>
</reference>
<dbReference type="AlphaFoldDB" id="A0A934K0M5"/>
<gene>
    <name evidence="4" type="ORF">JF922_06170</name>
</gene>
<keyword evidence="5" id="KW-1185">Reference proteome</keyword>
<organism evidence="4 5">
    <name type="scientific">Candidatus Nephthysia bennettiae</name>
    <dbReference type="NCBI Taxonomy" id="3127016"/>
    <lineage>
        <taxon>Bacteria</taxon>
        <taxon>Bacillati</taxon>
        <taxon>Candidatus Dormiibacterota</taxon>
        <taxon>Candidatus Dormibacteria</taxon>
        <taxon>Candidatus Dormibacterales</taxon>
        <taxon>Candidatus Dormibacteraceae</taxon>
        <taxon>Candidatus Nephthysia</taxon>
    </lineage>
</organism>
<keyword evidence="2" id="KW-0964">Secreted</keyword>
<dbReference type="Gene3D" id="1.10.640.10">
    <property type="entry name" value="Haem peroxidase domain superfamily, animal type"/>
    <property type="match status" value="1"/>
</dbReference>
<dbReference type="Pfam" id="PF03098">
    <property type="entry name" value="An_peroxidase"/>
    <property type="match status" value="1"/>
</dbReference>
<dbReference type="Proteomes" id="UP000612893">
    <property type="component" value="Unassembled WGS sequence"/>
</dbReference>
<keyword evidence="3" id="KW-0325">Glycoprotein</keyword>
<proteinExistence type="predicted"/>
<evidence type="ECO:0000256" key="3">
    <source>
        <dbReference type="ARBA" id="ARBA00023180"/>
    </source>
</evidence>
<dbReference type="RefSeq" id="WP_338200060.1">
    <property type="nucleotide sequence ID" value="NZ_JAEKNR010000072.1"/>
</dbReference>
<dbReference type="InterPro" id="IPR006311">
    <property type="entry name" value="TAT_signal"/>
</dbReference>
<dbReference type="PROSITE" id="PS50292">
    <property type="entry name" value="PEROXIDASE_3"/>
    <property type="match status" value="1"/>
</dbReference>
<keyword evidence="4" id="KW-0560">Oxidoreductase</keyword>
<evidence type="ECO:0000313" key="4">
    <source>
        <dbReference type="EMBL" id="MBJ7597654.1"/>
    </source>
</evidence>
<evidence type="ECO:0000313" key="5">
    <source>
        <dbReference type="Proteomes" id="UP000612893"/>
    </source>
</evidence>
<dbReference type="InterPro" id="IPR037120">
    <property type="entry name" value="Haem_peroxidase_sf_animal"/>
</dbReference>
<dbReference type="PANTHER" id="PTHR11475:SF4">
    <property type="entry name" value="CHORION PEROXIDASE"/>
    <property type="match status" value="1"/>
</dbReference>
<dbReference type="CDD" id="cd09819">
    <property type="entry name" value="An_peroxidase_bacterial_1"/>
    <property type="match status" value="1"/>
</dbReference>
<dbReference type="InterPro" id="IPR010255">
    <property type="entry name" value="Haem_peroxidase_sf"/>
</dbReference>
<protein>
    <submittedName>
        <fullName evidence="4">Peroxidase</fullName>
    </submittedName>
</protein>
<evidence type="ECO:0000256" key="2">
    <source>
        <dbReference type="ARBA" id="ARBA00022525"/>
    </source>
</evidence>